<feature type="domain" description="Thiamine pyrophosphate enzyme N-terminal TPP-binding" evidence="6">
    <location>
        <begin position="7"/>
        <end position="107"/>
    </location>
</feature>
<dbReference type="GO" id="GO:0050695">
    <property type="term" value="F:benzoylformate decarboxylase activity"/>
    <property type="evidence" value="ECO:0007669"/>
    <property type="project" value="UniProtKB-EC"/>
</dbReference>
<reference evidence="7 8" key="1">
    <citation type="journal article" date="2015" name="Int. J. Syst. Evol. Microbiol.">
        <title>Sphingomonas hengshuiensis sp. nov., isolated from lake wetland.</title>
        <authorList>
            <person name="Wei S."/>
            <person name="Wang T."/>
            <person name="Liu H."/>
            <person name="Zhang C."/>
            <person name="Guo J."/>
            <person name="Wang Q."/>
            <person name="Liang K."/>
            <person name="Zhang Z."/>
        </authorList>
    </citation>
    <scope>NUCLEOTIDE SEQUENCE [LARGE SCALE GENOMIC DNA]</scope>
    <source>
        <strain evidence="7 8">WHSC-8</strain>
    </source>
</reference>
<evidence type="ECO:0000259" key="4">
    <source>
        <dbReference type="Pfam" id="PF00205"/>
    </source>
</evidence>
<dbReference type="PANTHER" id="PTHR18968:SF133">
    <property type="entry name" value="BENZOYLFORMATE DECARBOXYLASE"/>
    <property type="match status" value="1"/>
</dbReference>
<evidence type="ECO:0000256" key="2">
    <source>
        <dbReference type="ARBA" id="ARBA00023052"/>
    </source>
</evidence>
<dbReference type="InterPro" id="IPR045229">
    <property type="entry name" value="TPP_enz"/>
</dbReference>
<dbReference type="EMBL" id="CP010836">
    <property type="protein sequence ID" value="AJP73848.1"/>
    <property type="molecule type" value="Genomic_DNA"/>
</dbReference>
<dbReference type="InterPro" id="IPR011766">
    <property type="entry name" value="TPP_enzyme_TPP-bd"/>
</dbReference>
<dbReference type="NCBIfam" id="NF005485">
    <property type="entry name" value="PRK07092.1"/>
    <property type="match status" value="1"/>
</dbReference>
<feature type="domain" description="Thiamine pyrophosphate enzyme central" evidence="4">
    <location>
        <begin position="190"/>
        <end position="323"/>
    </location>
</feature>
<evidence type="ECO:0000313" key="8">
    <source>
        <dbReference type="Proteomes" id="UP000032300"/>
    </source>
</evidence>
<dbReference type="Pfam" id="PF00205">
    <property type="entry name" value="TPP_enzyme_M"/>
    <property type="match status" value="1"/>
</dbReference>
<sequence length="522" mass="55398">MPAQMTTVRDATLALLRRLGMTRVFGNPGSTELPMFRDFPADFDYVLGLQEATVVAMADGYAQATRTAALVNLHSSAGVGHALGNIFTAFKNQAPLVVTAGQQARSILPFEPFLHAERATEFPRPFVKWACEPARAADVPRAIARAHQIAMTPPFGPTFVSVPVDDWDQPGEAIEPRTITTANPGDPAALDELAQALAGAERPALILGAGAARDGAWDAAIRFAEAHSARVYAAPFACRNAFPEDHRCFAGFLRASRQDIVAQLGRHDLALVVGGPLNLYHTEAPGPHVPEGLALWLVDDNPAVLSWAPCGRGILANSRSALETLAARATPGVRPAPAPRDPVAAPDGDRMIDRLAMHRIAALRPRESVIVEEAPSSRAAMYDLLPMLRADGFYTTASGGLGYALPASVGIALARPGERVIALIGDGSAMYSIQALFTASRLNLPLSVLVIVNHRYEALESFGRHFGLTKVEGTDLSGLDFCALAAGHGMAARRADTPEALDAALAWSFATPTPTLVEIVVD</sequence>
<accession>A0A7U4JBN4</accession>
<evidence type="ECO:0000259" key="5">
    <source>
        <dbReference type="Pfam" id="PF02775"/>
    </source>
</evidence>
<dbReference type="AlphaFoldDB" id="A0A7U4JBN4"/>
<dbReference type="CDD" id="cd07035">
    <property type="entry name" value="TPP_PYR_POX_like"/>
    <property type="match status" value="1"/>
</dbReference>
<dbReference type="InterPro" id="IPR012001">
    <property type="entry name" value="Thiamin_PyroP_enz_TPP-bd_dom"/>
</dbReference>
<reference evidence="7 8" key="2">
    <citation type="submission" date="2015-02" db="EMBL/GenBank/DDBJ databases">
        <title>The complete genome of Sphingomonas hengshuiensis sp. WHSC-8 isolated from soil of Hengshui Lake.</title>
        <authorList>
            <person name="Wei S."/>
            <person name="Guo J."/>
            <person name="Su C."/>
            <person name="Wu R."/>
            <person name="Zhang Z."/>
            <person name="Liang K."/>
            <person name="Li H."/>
            <person name="Wang T."/>
            <person name="Liu H."/>
            <person name="Zhang C."/>
            <person name="Li Z."/>
            <person name="Wang Q."/>
            <person name="Meng J."/>
        </authorList>
    </citation>
    <scope>NUCLEOTIDE SEQUENCE [LARGE SCALE GENOMIC DNA]</scope>
    <source>
        <strain evidence="7 8">WHSC-8</strain>
    </source>
</reference>
<dbReference type="SUPFAM" id="SSF52518">
    <property type="entry name" value="Thiamin diphosphate-binding fold (THDP-binding)"/>
    <property type="match status" value="2"/>
</dbReference>
<gene>
    <name evidence="7" type="ORF">TS85_21700</name>
</gene>
<dbReference type="GO" id="GO:0000287">
    <property type="term" value="F:magnesium ion binding"/>
    <property type="evidence" value="ECO:0007669"/>
    <property type="project" value="InterPro"/>
</dbReference>
<dbReference type="Proteomes" id="UP000032300">
    <property type="component" value="Chromosome"/>
</dbReference>
<dbReference type="InterPro" id="IPR000399">
    <property type="entry name" value="TPP-bd_CS"/>
</dbReference>
<proteinExistence type="inferred from homology"/>
<dbReference type="KEGG" id="sphi:TS85_21700"/>
<dbReference type="Gene3D" id="3.40.50.1220">
    <property type="entry name" value="TPP-binding domain"/>
    <property type="match status" value="1"/>
</dbReference>
<keyword evidence="2 3" id="KW-0786">Thiamine pyrophosphate</keyword>
<keyword evidence="7" id="KW-0456">Lyase</keyword>
<evidence type="ECO:0000256" key="1">
    <source>
        <dbReference type="ARBA" id="ARBA00007812"/>
    </source>
</evidence>
<dbReference type="PROSITE" id="PS00187">
    <property type="entry name" value="TPP_ENZYMES"/>
    <property type="match status" value="1"/>
</dbReference>
<evidence type="ECO:0000256" key="3">
    <source>
        <dbReference type="RuleBase" id="RU362132"/>
    </source>
</evidence>
<dbReference type="Pfam" id="PF02775">
    <property type="entry name" value="TPP_enzyme_C"/>
    <property type="match status" value="1"/>
</dbReference>
<comment type="similarity">
    <text evidence="1 3">Belongs to the TPP enzyme family.</text>
</comment>
<organism evidence="7 8">
    <name type="scientific">Sphingomonas hengshuiensis</name>
    <dbReference type="NCBI Taxonomy" id="1609977"/>
    <lineage>
        <taxon>Bacteria</taxon>
        <taxon>Pseudomonadati</taxon>
        <taxon>Pseudomonadota</taxon>
        <taxon>Alphaproteobacteria</taxon>
        <taxon>Sphingomonadales</taxon>
        <taxon>Sphingomonadaceae</taxon>
        <taxon>Sphingomonas</taxon>
    </lineage>
</organism>
<evidence type="ECO:0000259" key="6">
    <source>
        <dbReference type="Pfam" id="PF02776"/>
    </source>
</evidence>
<dbReference type="Pfam" id="PF02776">
    <property type="entry name" value="TPP_enzyme_N"/>
    <property type="match status" value="1"/>
</dbReference>
<evidence type="ECO:0000313" key="7">
    <source>
        <dbReference type="EMBL" id="AJP73848.1"/>
    </source>
</evidence>
<dbReference type="Gene3D" id="3.40.50.970">
    <property type="match status" value="2"/>
</dbReference>
<dbReference type="InterPro" id="IPR029061">
    <property type="entry name" value="THDP-binding"/>
</dbReference>
<dbReference type="RefSeq" id="WP_044335006.1">
    <property type="nucleotide sequence ID" value="NZ_CP010836.1"/>
</dbReference>
<dbReference type="PANTHER" id="PTHR18968">
    <property type="entry name" value="THIAMINE PYROPHOSPHATE ENZYMES"/>
    <property type="match status" value="1"/>
</dbReference>
<dbReference type="SUPFAM" id="SSF52467">
    <property type="entry name" value="DHS-like NAD/FAD-binding domain"/>
    <property type="match status" value="1"/>
</dbReference>
<dbReference type="GO" id="GO:0050660">
    <property type="term" value="F:flavin adenine dinucleotide binding"/>
    <property type="evidence" value="ECO:0007669"/>
    <property type="project" value="TreeGrafter"/>
</dbReference>
<keyword evidence="8" id="KW-1185">Reference proteome</keyword>
<dbReference type="InterPro" id="IPR012000">
    <property type="entry name" value="Thiamin_PyroP_enz_cen_dom"/>
</dbReference>
<dbReference type="EC" id="4.1.1.7" evidence="7"/>
<dbReference type="GO" id="GO:0030976">
    <property type="term" value="F:thiamine pyrophosphate binding"/>
    <property type="evidence" value="ECO:0007669"/>
    <property type="project" value="InterPro"/>
</dbReference>
<dbReference type="GO" id="GO:0019752">
    <property type="term" value="P:carboxylic acid metabolic process"/>
    <property type="evidence" value="ECO:0007669"/>
    <property type="project" value="UniProtKB-ARBA"/>
</dbReference>
<dbReference type="CDD" id="cd02002">
    <property type="entry name" value="TPP_BFDC"/>
    <property type="match status" value="1"/>
</dbReference>
<protein>
    <submittedName>
        <fullName evidence="7">Benzoylformate decarboxylase</fullName>
        <ecNumber evidence="7">4.1.1.7</ecNumber>
    </submittedName>
</protein>
<dbReference type="GO" id="GO:0003984">
    <property type="term" value="F:acetolactate synthase activity"/>
    <property type="evidence" value="ECO:0007669"/>
    <property type="project" value="TreeGrafter"/>
</dbReference>
<dbReference type="InterPro" id="IPR029035">
    <property type="entry name" value="DHS-like_NAD/FAD-binding_dom"/>
</dbReference>
<name>A0A7U4JBN4_9SPHN</name>
<dbReference type="OrthoDB" id="9773408at2"/>
<feature type="domain" description="Thiamine pyrophosphate enzyme TPP-binding" evidence="5">
    <location>
        <begin position="384"/>
        <end position="519"/>
    </location>
</feature>